<comment type="caution">
    <text evidence="1">The sequence shown here is derived from an EMBL/GenBank/DDBJ whole genome shotgun (WGS) entry which is preliminary data.</text>
</comment>
<proteinExistence type="predicted"/>
<reference evidence="1" key="1">
    <citation type="journal article" date="2022" name="bioRxiv">
        <title>Population genetic analysis of Ophidiomyces ophidiicola, the causative agent of snake fungal disease, indicates recent introductions to the USA.</title>
        <authorList>
            <person name="Ladner J.T."/>
            <person name="Palmer J.M."/>
            <person name="Ettinger C.L."/>
            <person name="Stajich J.E."/>
            <person name="Farrell T.M."/>
            <person name="Glorioso B.M."/>
            <person name="Lawson B."/>
            <person name="Price S.J."/>
            <person name="Stengle A.G."/>
            <person name="Grear D.A."/>
            <person name="Lorch J.M."/>
        </authorList>
    </citation>
    <scope>NUCLEOTIDE SEQUENCE</scope>
    <source>
        <strain evidence="1">NWHC 24266-5</strain>
    </source>
</reference>
<organism evidence="1">
    <name type="scientific">Ophidiomyces ophidiicola</name>
    <dbReference type="NCBI Taxonomy" id="1387563"/>
    <lineage>
        <taxon>Eukaryota</taxon>
        <taxon>Fungi</taxon>
        <taxon>Dikarya</taxon>
        <taxon>Ascomycota</taxon>
        <taxon>Pezizomycotina</taxon>
        <taxon>Eurotiomycetes</taxon>
        <taxon>Eurotiomycetidae</taxon>
        <taxon>Onygenales</taxon>
        <taxon>Onygenaceae</taxon>
        <taxon>Ophidiomyces</taxon>
    </lineage>
</organism>
<evidence type="ECO:0000313" key="1">
    <source>
        <dbReference type="EMBL" id="KAI2392319.1"/>
    </source>
</evidence>
<name>A0ACB8V649_9EURO</name>
<dbReference type="EMBL" id="JALBCA010000007">
    <property type="protein sequence ID" value="KAI2392319.1"/>
    <property type="molecule type" value="Genomic_DNA"/>
</dbReference>
<accession>A0ACB8V649</accession>
<sequence>MAVFLRQIYLTSSQTTPQPWTCRTFRNFCYTASLHAGHSKWANTKHVKSRNDAAKSKERQVISQELIQASKLYGPNPGSNPKLAAAIASAKRSGMSKATMEFAIAKGQGKTTSGAPLEPLTIEAMFPGSVAVVIECQTDQKGRTLQEVRHIIKESGGTLTPTTFLFEKKGKIVFEKDPRKITEDDCLESAIDAGAVDVDTDSKGRLIVYTDPAMTKAVGEKLAASLGLKIESLDIIWDPNRDTMVMLSNQDAFHQLEEFLNELREESTVQEIYMNLKNI</sequence>
<protein>
    <submittedName>
        <fullName evidence="1">Uncharacterized protein</fullName>
    </submittedName>
</protein>
<gene>
    <name evidence="1" type="ORF">LOY88_000703</name>
</gene>